<dbReference type="InterPro" id="IPR016117">
    <property type="entry name" value="ArgJ-like_dom_sf"/>
</dbReference>
<gene>
    <name evidence="3" type="ordered locus">Snas_1479</name>
</gene>
<dbReference type="HOGENOM" id="CLU_024709_0_0_11"/>
<dbReference type="KEGG" id="sna:Snas_1479"/>
<dbReference type="eggNOG" id="COG3191">
    <property type="taxonomic scope" value="Bacteria"/>
</dbReference>
<dbReference type="STRING" id="446470.Snas_1479"/>
<protein>
    <submittedName>
        <fullName evidence="3">Peptidase S58 DmpA</fullName>
    </submittedName>
</protein>
<evidence type="ECO:0000313" key="4">
    <source>
        <dbReference type="Proteomes" id="UP000000844"/>
    </source>
</evidence>
<evidence type="ECO:0000256" key="1">
    <source>
        <dbReference type="ARBA" id="ARBA00007068"/>
    </source>
</evidence>
<dbReference type="SUPFAM" id="SSF56266">
    <property type="entry name" value="DmpA/ArgJ-like"/>
    <property type="match status" value="1"/>
</dbReference>
<dbReference type="Proteomes" id="UP000000844">
    <property type="component" value="Chromosome"/>
</dbReference>
<evidence type="ECO:0000256" key="2">
    <source>
        <dbReference type="SAM" id="MobiDB-lite"/>
    </source>
</evidence>
<accession>D3PVD0</accession>
<feature type="region of interest" description="Disordered" evidence="2">
    <location>
        <begin position="1"/>
        <end position="22"/>
    </location>
</feature>
<organism evidence="3 4">
    <name type="scientific">Stackebrandtia nassauensis (strain DSM 44728 / CIP 108903 / NRRL B-16338 / NBRC 102104 / LLR-40K-21)</name>
    <dbReference type="NCBI Taxonomy" id="446470"/>
    <lineage>
        <taxon>Bacteria</taxon>
        <taxon>Bacillati</taxon>
        <taxon>Actinomycetota</taxon>
        <taxon>Actinomycetes</taxon>
        <taxon>Glycomycetales</taxon>
        <taxon>Glycomycetaceae</taxon>
        <taxon>Stackebrandtia</taxon>
    </lineage>
</organism>
<dbReference type="AlphaFoldDB" id="D3PVD0"/>
<comment type="similarity">
    <text evidence="1">Belongs to the peptidase S58 family.</text>
</comment>
<dbReference type="RefSeq" id="WP_013016754.1">
    <property type="nucleotide sequence ID" value="NC_013947.1"/>
</dbReference>
<reference evidence="3 4" key="1">
    <citation type="journal article" date="2009" name="Stand. Genomic Sci.">
        <title>Complete genome sequence of Stackebrandtia nassauensis type strain (LLR-40K-21).</title>
        <authorList>
            <person name="Munk C."/>
            <person name="Lapidus A."/>
            <person name="Copeland A."/>
            <person name="Jando M."/>
            <person name="Mayilraj S."/>
            <person name="Glavina Del Rio T."/>
            <person name="Nolan M."/>
            <person name="Chen F."/>
            <person name="Lucas S."/>
            <person name="Tice H."/>
            <person name="Cheng J.F."/>
            <person name="Han C."/>
            <person name="Detter J.C."/>
            <person name="Bruce D."/>
            <person name="Goodwin L."/>
            <person name="Chain P."/>
            <person name="Pitluck S."/>
            <person name="Goker M."/>
            <person name="Ovchinikova G."/>
            <person name="Pati A."/>
            <person name="Ivanova N."/>
            <person name="Mavromatis K."/>
            <person name="Chen A."/>
            <person name="Palaniappan K."/>
            <person name="Land M."/>
            <person name="Hauser L."/>
            <person name="Chang Y.J."/>
            <person name="Jeffries C.D."/>
            <person name="Bristow J."/>
            <person name="Eisen J.A."/>
            <person name="Markowitz V."/>
            <person name="Hugenholtz P."/>
            <person name="Kyrpides N.C."/>
            <person name="Klenk H.P."/>
        </authorList>
    </citation>
    <scope>NUCLEOTIDE SEQUENCE [LARGE SCALE GENOMIC DNA]</scope>
    <source>
        <strain evidence="4">DSM 44728 / CIP 108903 / NRRL B-16338 / NBRC 102104 / LLR-40K-21</strain>
    </source>
</reference>
<dbReference type="PANTHER" id="PTHR36512">
    <property type="entry name" value="D-AMINOPEPTIDASE"/>
    <property type="match status" value="1"/>
</dbReference>
<proteinExistence type="inferred from homology"/>
<dbReference type="EMBL" id="CP001778">
    <property type="protein sequence ID" value="ADD41183.1"/>
    <property type="molecule type" value="Genomic_DNA"/>
</dbReference>
<name>D3PVD0_STANL</name>
<dbReference type="Gene3D" id="3.60.70.12">
    <property type="entry name" value="L-amino peptidase D-ALA esterase/amidase"/>
    <property type="match status" value="1"/>
</dbReference>
<dbReference type="InterPro" id="IPR005321">
    <property type="entry name" value="Peptidase_S58_DmpA"/>
</dbReference>
<dbReference type="Pfam" id="PF03576">
    <property type="entry name" value="Peptidase_S58"/>
    <property type="match status" value="1"/>
</dbReference>
<dbReference type="GO" id="GO:0004177">
    <property type="term" value="F:aminopeptidase activity"/>
    <property type="evidence" value="ECO:0007669"/>
    <property type="project" value="TreeGrafter"/>
</dbReference>
<dbReference type="PANTHER" id="PTHR36512:SF3">
    <property type="entry name" value="BLR5678 PROTEIN"/>
    <property type="match status" value="1"/>
</dbReference>
<sequence>MPRARDLGLAPGDGDTGEHNAITDVPGIRVGHTTIRRPPDVHTGVTAIDAGATPLRPLPAGFFSGNGYGKFIGSTQVAELGVVESPIVLTSTLSAFRAADALVDWMLARPDCAGVRSFNPVVGECNDGYLSDIRARPVQREDVLSAIATAATGPVPEGCVGAGTGMAALGFKAGIGTSSRLVDLGGTRVSVGALVLANFGGRLRIGGRVIDAPRAEADGSCVVVIGCDARLDARQLNRLARRGVYALGRVGASYSNGSGDYGLALSTSIEGETVDDARLSPLFESTLDCVEEAVLNSLFTATSTVGVDGHVAQAVTLD</sequence>
<keyword evidence="4" id="KW-1185">Reference proteome</keyword>
<evidence type="ECO:0000313" key="3">
    <source>
        <dbReference type="EMBL" id="ADD41183.1"/>
    </source>
</evidence>
<dbReference type="OrthoDB" id="9770388at2"/>